<feature type="compositionally biased region" description="Basic residues" evidence="6">
    <location>
        <begin position="315"/>
        <end position="328"/>
    </location>
</feature>
<keyword evidence="2" id="KW-0498">Mitosis</keyword>
<dbReference type="InterPro" id="IPR057337">
    <property type="entry name" value="Sororin_C"/>
</dbReference>
<evidence type="ECO:0000256" key="3">
    <source>
        <dbReference type="ARBA" id="ARBA00023242"/>
    </source>
</evidence>
<feature type="region of interest" description="Disordered" evidence="6">
    <location>
        <begin position="69"/>
        <end position="106"/>
    </location>
</feature>
<name>A0A328E022_9ASTE</name>
<feature type="region of interest" description="Disordered" evidence="6">
    <location>
        <begin position="213"/>
        <end position="235"/>
    </location>
</feature>
<evidence type="ECO:0000313" key="9">
    <source>
        <dbReference type="Proteomes" id="UP000249390"/>
    </source>
</evidence>
<keyword evidence="3" id="KW-0539">Nucleus</keyword>
<keyword evidence="9" id="KW-1185">Reference proteome</keyword>
<evidence type="ECO:0000313" key="8">
    <source>
        <dbReference type="EMBL" id="RAL51322.1"/>
    </source>
</evidence>
<dbReference type="PANTHER" id="PTHR35740:SF1">
    <property type="entry name" value="OS12G0111700 PROTEIN"/>
    <property type="match status" value="1"/>
</dbReference>
<feature type="compositionally biased region" description="Basic and acidic residues" evidence="6">
    <location>
        <begin position="1"/>
        <end position="16"/>
    </location>
</feature>
<dbReference type="AlphaFoldDB" id="A0A328E022"/>
<accession>A0A328E022</accession>
<evidence type="ECO:0000259" key="7">
    <source>
        <dbReference type="Pfam" id="PF25220"/>
    </source>
</evidence>
<evidence type="ECO:0000256" key="2">
    <source>
        <dbReference type="ARBA" id="ARBA00022776"/>
    </source>
</evidence>
<dbReference type="PANTHER" id="PTHR35740">
    <property type="entry name" value="OS12G0111700 PROTEIN"/>
    <property type="match status" value="1"/>
</dbReference>
<evidence type="ECO:0000256" key="5">
    <source>
        <dbReference type="ARBA" id="ARBA00093465"/>
    </source>
</evidence>
<comment type="caution">
    <text evidence="8">The sequence shown here is derived from an EMBL/GenBank/DDBJ whole genome shotgun (WGS) entry which is preliminary data.</text>
</comment>
<keyword evidence="1" id="KW-0132">Cell division</keyword>
<dbReference type="EMBL" id="NQVE01000050">
    <property type="protein sequence ID" value="RAL51322.1"/>
    <property type="molecule type" value="Genomic_DNA"/>
</dbReference>
<organism evidence="8 9">
    <name type="scientific">Cuscuta australis</name>
    <dbReference type="NCBI Taxonomy" id="267555"/>
    <lineage>
        <taxon>Eukaryota</taxon>
        <taxon>Viridiplantae</taxon>
        <taxon>Streptophyta</taxon>
        <taxon>Embryophyta</taxon>
        <taxon>Tracheophyta</taxon>
        <taxon>Spermatophyta</taxon>
        <taxon>Magnoliopsida</taxon>
        <taxon>eudicotyledons</taxon>
        <taxon>Gunneridae</taxon>
        <taxon>Pentapetalae</taxon>
        <taxon>asterids</taxon>
        <taxon>lamiids</taxon>
        <taxon>Solanales</taxon>
        <taxon>Convolvulaceae</taxon>
        <taxon>Cuscuteae</taxon>
        <taxon>Cuscuta</taxon>
        <taxon>Cuscuta subgen. Grammica</taxon>
        <taxon>Cuscuta sect. Cleistogrammica</taxon>
    </lineage>
</organism>
<feature type="domain" description="Sororin C-terminal region" evidence="7">
    <location>
        <begin position="379"/>
        <end position="402"/>
    </location>
</feature>
<evidence type="ECO:0000256" key="4">
    <source>
        <dbReference type="ARBA" id="ARBA00023306"/>
    </source>
</evidence>
<feature type="region of interest" description="Disordered" evidence="6">
    <location>
        <begin position="267"/>
        <end position="371"/>
    </location>
</feature>
<keyword evidence="4" id="KW-0131">Cell cycle</keyword>
<comment type="similarity">
    <text evidence="5">Belongs to the sororin family.</text>
</comment>
<evidence type="ECO:0000256" key="1">
    <source>
        <dbReference type="ARBA" id="ARBA00022618"/>
    </source>
</evidence>
<dbReference type="Proteomes" id="UP000249390">
    <property type="component" value="Unassembled WGS sequence"/>
</dbReference>
<evidence type="ECO:0000256" key="6">
    <source>
        <dbReference type="SAM" id="MobiDB-lite"/>
    </source>
</evidence>
<dbReference type="GO" id="GO:0005634">
    <property type="term" value="C:nucleus"/>
    <property type="evidence" value="ECO:0007669"/>
    <property type="project" value="UniProtKB-SubCell"/>
</dbReference>
<feature type="region of interest" description="Disordered" evidence="6">
    <location>
        <begin position="119"/>
        <end position="153"/>
    </location>
</feature>
<feature type="region of interest" description="Disordered" evidence="6">
    <location>
        <begin position="1"/>
        <end position="22"/>
    </location>
</feature>
<gene>
    <name evidence="8" type="ORF">DM860_010824</name>
</gene>
<sequence>MDARGNQKSARRDSKSRSMAAVRQPFADLSNFNLTPIETLRKLCCPTATITTTTTSGASSAGTSYSNIDSAALKPPSLVSQSDSKSSKPYLENSTDAKSDTSVGSSSFVRLQETRKFGFPPLSRSSLNTSDGKFGVNGQRKTPTKSNREKQATVLPCSTLRESKRGKAQAVSDLDICFPFGSNKENEELIGTGNRDKGKEIVENDDFLSAKNKQDRGKEAIEGVSSPPPKNNKNRVTASLAINSPLENTNNEKDNLHHVSLLSTAPKKNSGMETFGSLSSPPSKVKRGGKPTVDDGSILDEIMAEKVSGLPLKRSPPRKTRGRKKSHRFVFSCPPLPRTKNTSVSEAGDAESFGSMTDPNKKCAKKRRSEEQPFTEFVLPKDFVEKQRAYFKEIDDFELEVEEASE</sequence>
<proteinExistence type="inferred from homology"/>
<dbReference type="Pfam" id="PF25220">
    <property type="entry name" value="Sororin_C"/>
    <property type="match status" value="1"/>
</dbReference>
<reference evidence="8 9" key="1">
    <citation type="submission" date="2018-06" db="EMBL/GenBank/DDBJ databases">
        <title>The Genome of Cuscuta australis (Dodder) Provides Insight into the Evolution of Plant Parasitism.</title>
        <authorList>
            <person name="Liu H."/>
        </authorList>
    </citation>
    <scope>NUCLEOTIDE SEQUENCE [LARGE SCALE GENOMIC DNA]</scope>
    <source>
        <strain evidence="9">cv. Yunnan</strain>
        <tissue evidence="8">Vines</tissue>
    </source>
</reference>
<dbReference type="GO" id="GO:0051301">
    <property type="term" value="P:cell division"/>
    <property type="evidence" value="ECO:0007669"/>
    <property type="project" value="UniProtKB-KW"/>
</dbReference>
<protein>
    <recommendedName>
        <fullName evidence="7">Sororin C-terminal region domain-containing protein</fullName>
    </recommendedName>
</protein>
<feature type="compositionally biased region" description="Polar residues" evidence="6">
    <location>
        <begin position="92"/>
        <end position="106"/>
    </location>
</feature>